<organism evidence="2 3">
    <name type="scientific">Lysinibacillus pinottii</name>
    <dbReference type="NCBI Taxonomy" id="2973932"/>
    <lineage>
        <taxon>Bacteria</taxon>
        <taxon>Bacillati</taxon>
        <taxon>Bacillota</taxon>
        <taxon>Bacilli</taxon>
        <taxon>Bacillales</taxon>
        <taxon>Bacillaceae</taxon>
        <taxon>Lysinibacillus</taxon>
    </lineage>
</organism>
<evidence type="ECO:0000259" key="1">
    <source>
        <dbReference type="PROSITE" id="PS51186"/>
    </source>
</evidence>
<comment type="caution">
    <text evidence="2">The sequence shown here is derived from an EMBL/GenBank/DDBJ whole genome shotgun (WGS) entry which is preliminary data.</text>
</comment>
<dbReference type="SUPFAM" id="SSF55729">
    <property type="entry name" value="Acyl-CoA N-acyltransferases (Nat)"/>
    <property type="match status" value="1"/>
</dbReference>
<name>A0ABT2DM72_9BACI</name>
<dbReference type="InterPro" id="IPR000182">
    <property type="entry name" value="GNAT_dom"/>
</dbReference>
<accession>A0ABT2DM72</accession>
<dbReference type="EMBL" id="JANTOO010000010">
    <property type="protein sequence ID" value="MCS1395985.1"/>
    <property type="molecule type" value="Genomic_DNA"/>
</dbReference>
<dbReference type="InterPro" id="IPR016181">
    <property type="entry name" value="Acyl_CoA_acyltransferase"/>
</dbReference>
<proteinExistence type="predicted"/>
<dbReference type="PANTHER" id="PTHR43792:SF9">
    <property type="entry name" value="RIBOSOMAL-PROTEIN-ALANINE ACETYLTRANSFERASE"/>
    <property type="match status" value="1"/>
</dbReference>
<protein>
    <submittedName>
        <fullName evidence="2">GNAT family N-acetyltransferase</fullName>
    </submittedName>
</protein>
<dbReference type="PANTHER" id="PTHR43792">
    <property type="entry name" value="GNAT FAMILY, PUTATIVE (AFU_ORTHOLOGUE AFUA_3G00765)-RELATED-RELATED"/>
    <property type="match status" value="1"/>
</dbReference>
<dbReference type="InterPro" id="IPR051531">
    <property type="entry name" value="N-acetyltransferase"/>
</dbReference>
<dbReference type="Proteomes" id="UP001525021">
    <property type="component" value="Unassembled WGS sequence"/>
</dbReference>
<evidence type="ECO:0000313" key="2">
    <source>
        <dbReference type="EMBL" id="MCS1395985.1"/>
    </source>
</evidence>
<dbReference type="RefSeq" id="WP_012294735.1">
    <property type="nucleotide sequence ID" value="NZ_JANTOO010000010.1"/>
</dbReference>
<dbReference type="Pfam" id="PF13302">
    <property type="entry name" value="Acetyltransf_3"/>
    <property type="match status" value="1"/>
</dbReference>
<reference evidence="2 3" key="1">
    <citation type="submission" date="2022-08" db="EMBL/GenBank/DDBJ databases">
        <title>Lysinibacillus sequencing.</title>
        <authorList>
            <person name="Dunlap C."/>
        </authorList>
    </citation>
    <scope>NUCLEOTIDE SEQUENCE [LARGE SCALE GENOMIC DNA]</scope>
    <source>
        <strain evidence="2 3">PB211</strain>
    </source>
</reference>
<dbReference type="PROSITE" id="PS51186">
    <property type="entry name" value="GNAT"/>
    <property type="match status" value="1"/>
</dbReference>
<gene>
    <name evidence="2" type="ORF">NXZ79_08030</name>
</gene>
<feature type="domain" description="N-acetyltransferase" evidence="1">
    <location>
        <begin position="13"/>
        <end position="177"/>
    </location>
</feature>
<dbReference type="Gene3D" id="3.40.630.30">
    <property type="match status" value="1"/>
</dbReference>
<keyword evidence="3" id="KW-1185">Reference proteome</keyword>
<sequence length="181" mass="20922">MERNFPILETKRLILREITTEDTNDVFKYLSDKDVVKFMGISPCQNIKDVEEEIGWYKSIYVEASGIRWGITMRDTGTVIGSCGFLNMLTKHYRAEVGYELSKIYWGQGIASEALEAVVKYGFQNLQLERIQALIEPANVSSQKLVERQGFIKEGLLRHYEYTCGKFDDLFMYSILKNDMS</sequence>
<evidence type="ECO:0000313" key="3">
    <source>
        <dbReference type="Proteomes" id="UP001525021"/>
    </source>
</evidence>